<evidence type="ECO:0000256" key="2">
    <source>
        <dbReference type="SAM" id="SignalP"/>
    </source>
</evidence>
<evidence type="ECO:0008006" key="5">
    <source>
        <dbReference type="Google" id="ProtNLM"/>
    </source>
</evidence>
<organism evidence="3 4">
    <name type="scientific">Lentinus brumalis</name>
    <dbReference type="NCBI Taxonomy" id="2498619"/>
    <lineage>
        <taxon>Eukaryota</taxon>
        <taxon>Fungi</taxon>
        <taxon>Dikarya</taxon>
        <taxon>Basidiomycota</taxon>
        <taxon>Agaricomycotina</taxon>
        <taxon>Agaricomycetes</taxon>
        <taxon>Polyporales</taxon>
        <taxon>Polyporaceae</taxon>
        <taxon>Lentinus</taxon>
    </lineage>
</organism>
<gene>
    <name evidence="3" type="ORF">OH76DRAFT_1554985</name>
</gene>
<evidence type="ECO:0000256" key="1">
    <source>
        <dbReference type="SAM" id="MobiDB-lite"/>
    </source>
</evidence>
<dbReference type="Proteomes" id="UP000256964">
    <property type="component" value="Unassembled WGS sequence"/>
</dbReference>
<reference evidence="3 4" key="1">
    <citation type="journal article" date="2018" name="Biotechnol. Biofuels">
        <title>Integrative visual omics of the white-rot fungus Polyporus brumalis exposes the biotechnological potential of its oxidative enzymes for delignifying raw plant biomass.</title>
        <authorList>
            <person name="Miyauchi S."/>
            <person name="Rancon A."/>
            <person name="Drula E."/>
            <person name="Hage H."/>
            <person name="Chaduli D."/>
            <person name="Favel A."/>
            <person name="Grisel S."/>
            <person name="Henrissat B."/>
            <person name="Herpoel-Gimbert I."/>
            <person name="Ruiz-Duenas F.J."/>
            <person name="Chevret D."/>
            <person name="Hainaut M."/>
            <person name="Lin J."/>
            <person name="Wang M."/>
            <person name="Pangilinan J."/>
            <person name="Lipzen A."/>
            <person name="Lesage-Meessen L."/>
            <person name="Navarro D."/>
            <person name="Riley R."/>
            <person name="Grigoriev I.V."/>
            <person name="Zhou S."/>
            <person name="Raouche S."/>
            <person name="Rosso M.N."/>
        </authorList>
    </citation>
    <scope>NUCLEOTIDE SEQUENCE [LARGE SCALE GENOMIC DNA]</scope>
    <source>
        <strain evidence="3 4">BRFM 1820</strain>
    </source>
</reference>
<proteinExistence type="predicted"/>
<keyword evidence="2" id="KW-0732">Signal</keyword>
<dbReference type="EMBL" id="KZ857394">
    <property type="protein sequence ID" value="RDX51608.1"/>
    <property type="molecule type" value="Genomic_DNA"/>
</dbReference>
<dbReference type="AlphaFoldDB" id="A0A371DGG7"/>
<name>A0A371DGG7_9APHY</name>
<keyword evidence="4" id="KW-1185">Reference proteome</keyword>
<dbReference type="STRING" id="139420.A0A371DGG7"/>
<feature type="chain" id="PRO_5017042407" description="Glycosyltransferase family 25 protein" evidence="2">
    <location>
        <begin position="26"/>
        <end position="413"/>
    </location>
</feature>
<evidence type="ECO:0000313" key="3">
    <source>
        <dbReference type="EMBL" id="RDX51608.1"/>
    </source>
</evidence>
<evidence type="ECO:0000313" key="4">
    <source>
        <dbReference type="Proteomes" id="UP000256964"/>
    </source>
</evidence>
<protein>
    <recommendedName>
        <fullName evidence="5">Glycosyltransferase family 25 protein</fullName>
    </recommendedName>
</protein>
<dbReference type="OrthoDB" id="47375at2759"/>
<feature type="signal peptide" evidence="2">
    <location>
        <begin position="1"/>
        <end position="25"/>
    </location>
</feature>
<sequence>MATRRRLLVLLTLFVSGVLLYLSASRGPVTSLRIQPDAVQDALFALDEASPTLGVFSQVFVVSRPTRLDRRATMQQLRAALSLEWTYVDAISSEDPLVDQVADCLRLSRKNNHLRTFDWPPRSDVDQVVRSPPLPPLDASVPWLSATAATPCRYPVPPPLNASAHAPGLADDSHPHNSQSAGPSADLQSRAISPSSLPLTCAVQDRTHGVKYKPSLLSYMLLTPAKFACWYSHLDAIQRVAAYYDSLPDSDGSGPRGAALILEDDVDMERDVRGRLREVWSVLPDDWDIVFLGHCWSNEARYPALRARGAKASGLYPKMSVHPSFAPKCTHAYAVSPAGARRILLHLLYPPFAYSRALDQAFAWLVQTGRLRAFSVVPSLVVQHKLTGSDIDGGENGLGSGWKDRLEHGVFHV</sequence>
<feature type="region of interest" description="Disordered" evidence="1">
    <location>
        <begin position="163"/>
        <end position="189"/>
    </location>
</feature>
<accession>A0A371DGG7</accession>
<feature type="compositionally biased region" description="Polar residues" evidence="1">
    <location>
        <begin position="176"/>
        <end position="189"/>
    </location>
</feature>